<evidence type="ECO:0000256" key="1">
    <source>
        <dbReference type="ARBA" id="ARBA00000815"/>
    </source>
</evidence>
<evidence type="ECO:0000313" key="9">
    <source>
        <dbReference type="EMBL" id="SMB87619.1"/>
    </source>
</evidence>
<dbReference type="PANTHER" id="PTHR30457">
    <property type="entry name" value="5'-NUCLEOTIDASE SURE"/>
    <property type="match status" value="1"/>
</dbReference>
<feature type="binding site" evidence="7">
    <location>
        <position position="9"/>
    </location>
    <ligand>
        <name>a divalent metal cation</name>
        <dbReference type="ChEBI" id="CHEBI:60240"/>
    </ligand>
</feature>
<accession>A0A1W1V2P3</accession>
<keyword evidence="6 7" id="KW-0378">Hydrolase</keyword>
<comment type="catalytic activity">
    <reaction evidence="1 7">
        <text>a ribonucleoside 5'-phosphate + H2O = a ribonucleoside + phosphate</text>
        <dbReference type="Rhea" id="RHEA:12484"/>
        <dbReference type="ChEBI" id="CHEBI:15377"/>
        <dbReference type="ChEBI" id="CHEBI:18254"/>
        <dbReference type="ChEBI" id="CHEBI:43474"/>
        <dbReference type="ChEBI" id="CHEBI:58043"/>
        <dbReference type="EC" id="3.1.3.5"/>
    </reaction>
</comment>
<dbReference type="NCBIfam" id="TIGR00087">
    <property type="entry name" value="surE"/>
    <property type="match status" value="1"/>
</dbReference>
<dbReference type="GO" id="GO:0004309">
    <property type="term" value="F:exopolyphosphatase activity"/>
    <property type="evidence" value="ECO:0007669"/>
    <property type="project" value="TreeGrafter"/>
</dbReference>
<dbReference type="HAMAP" id="MF_00060">
    <property type="entry name" value="SurE"/>
    <property type="match status" value="1"/>
</dbReference>
<reference evidence="10" key="1">
    <citation type="submission" date="2017-04" db="EMBL/GenBank/DDBJ databases">
        <authorList>
            <person name="Varghese N."/>
            <person name="Submissions S."/>
        </authorList>
    </citation>
    <scope>NUCLEOTIDE SEQUENCE [LARGE SCALE GENOMIC DNA]</scope>
    <source>
        <strain evidence="10">DSM 20463</strain>
    </source>
</reference>
<dbReference type="GO" id="GO:0005737">
    <property type="term" value="C:cytoplasm"/>
    <property type="evidence" value="ECO:0007669"/>
    <property type="project" value="UniProtKB-SubCell"/>
</dbReference>
<evidence type="ECO:0000256" key="3">
    <source>
        <dbReference type="ARBA" id="ARBA00022490"/>
    </source>
</evidence>
<evidence type="ECO:0000259" key="8">
    <source>
        <dbReference type="Pfam" id="PF01975"/>
    </source>
</evidence>
<dbReference type="InterPro" id="IPR002828">
    <property type="entry name" value="SurE-like_Pase/nucleotidase"/>
</dbReference>
<dbReference type="EC" id="3.1.3.5" evidence="7"/>
<evidence type="ECO:0000256" key="2">
    <source>
        <dbReference type="ARBA" id="ARBA00011062"/>
    </source>
</evidence>
<feature type="binding site" evidence="7">
    <location>
        <position position="8"/>
    </location>
    <ligand>
        <name>a divalent metal cation</name>
        <dbReference type="ChEBI" id="CHEBI:60240"/>
    </ligand>
</feature>
<dbReference type="GO" id="GO:0008253">
    <property type="term" value="F:5'-nucleotidase activity"/>
    <property type="evidence" value="ECO:0007669"/>
    <property type="project" value="UniProtKB-UniRule"/>
</dbReference>
<dbReference type="GO" id="GO:0000166">
    <property type="term" value="F:nucleotide binding"/>
    <property type="evidence" value="ECO:0007669"/>
    <property type="project" value="UniProtKB-KW"/>
</dbReference>
<dbReference type="STRING" id="573058.SAMN00017477_1207"/>
<comment type="similarity">
    <text evidence="2 7">Belongs to the SurE nucleotidase family.</text>
</comment>
<organism evidence="9 10">
    <name type="scientific">Peptoniphilus asaccharolyticus DSM 20463</name>
    <dbReference type="NCBI Taxonomy" id="573058"/>
    <lineage>
        <taxon>Bacteria</taxon>
        <taxon>Bacillati</taxon>
        <taxon>Bacillota</taxon>
        <taxon>Tissierellia</taxon>
        <taxon>Tissierellales</taxon>
        <taxon>Peptoniphilaceae</taxon>
        <taxon>Peptoniphilus</taxon>
    </lineage>
</organism>
<sequence>MNILLTNDDGFFAPGIKELARQLIAAGHDVTIVAPTQENSGKSHSITLQKELIISPVTIDGLDIPCYSVTGTPADCVRAAINILDTKFDFCFSGCNFGYNAGMDILYSGTVSAAIEANVYGINSFAVSAEFLKGHTNYETAAKVAIEIFDKIHKSLDSVQVININVPSLDYSELKGIKVAKIGGNVMDKYVKVQTDNGYTLSLCGRNEYQCPENTDRCLLADGYATVTPLLYELTDEKLMDNIRKML</sequence>
<dbReference type="InterPro" id="IPR036523">
    <property type="entry name" value="SurE-like_sf"/>
</dbReference>
<keyword evidence="3 7" id="KW-0963">Cytoplasm</keyword>
<keyword evidence="10" id="KW-1185">Reference proteome</keyword>
<feature type="binding site" evidence="7">
    <location>
        <position position="40"/>
    </location>
    <ligand>
        <name>a divalent metal cation</name>
        <dbReference type="ChEBI" id="CHEBI:60240"/>
    </ligand>
</feature>
<proteinExistence type="inferred from homology"/>
<dbReference type="OrthoDB" id="9780815at2"/>
<evidence type="ECO:0000256" key="4">
    <source>
        <dbReference type="ARBA" id="ARBA00022723"/>
    </source>
</evidence>
<comment type="function">
    <text evidence="7">Nucleotidase that shows phosphatase activity on nucleoside 5'-monophosphates.</text>
</comment>
<evidence type="ECO:0000256" key="7">
    <source>
        <dbReference type="HAMAP-Rule" id="MF_00060"/>
    </source>
</evidence>
<feature type="domain" description="Survival protein SurE-like phosphatase/nucleotidase" evidence="8">
    <location>
        <begin position="3"/>
        <end position="186"/>
    </location>
</feature>
<gene>
    <name evidence="7" type="primary">surE</name>
    <name evidence="9" type="ORF">SAMN00017477_1207</name>
</gene>
<comment type="cofactor">
    <cofactor evidence="7">
        <name>a divalent metal cation</name>
        <dbReference type="ChEBI" id="CHEBI:60240"/>
    </cofactor>
    <text evidence="7">Binds 1 divalent metal cation per subunit.</text>
</comment>
<dbReference type="GO" id="GO:0008254">
    <property type="term" value="F:3'-nucleotidase activity"/>
    <property type="evidence" value="ECO:0007669"/>
    <property type="project" value="TreeGrafter"/>
</dbReference>
<evidence type="ECO:0000256" key="6">
    <source>
        <dbReference type="ARBA" id="ARBA00022801"/>
    </source>
</evidence>
<keyword evidence="5 7" id="KW-0547">Nucleotide-binding</keyword>
<dbReference type="PANTHER" id="PTHR30457:SF12">
    <property type="entry name" value="5'_3'-NUCLEOTIDASE SURE"/>
    <property type="match status" value="1"/>
</dbReference>
<dbReference type="GO" id="GO:0046872">
    <property type="term" value="F:metal ion binding"/>
    <property type="evidence" value="ECO:0007669"/>
    <property type="project" value="UniProtKB-UniRule"/>
</dbReference>
<dbReference type="Proteomes" id="UP000192368">
    <property type="component" value="Unassembled WGS sequence"/>
</dbReference>
<dbReference type="InterPro" id="IPR030048">
    <property type="entry name" value="SurE"/>
</dbReference>
<dbReference type="EMBL" id="FWWR01000009">
    <property type="protein sequence ID" value="SMB87619.1"/>
    <property type="molecule type" value="Genomic_DNA"/>
</dbReference>
<evidence type="ECO:0000256" key="5">
    <source>
        <dbReference type="ARBA" id="ARBA00022741"/>
    </source>
</evidence>
<protein>
    <recommendedName>
        <fullName evidence="7">5'-nucleotidase SurE</fullName>
        <ecNumber evidence="7">3.1.3.5</ecNumber>
    </recommendedName>
    <alternativeName>
        <fullName evidence="7">Nucleoside 5'-monophosphate phosphohydrolase</fullName>
    </alternativeName>
</protein>
<name>A0A1W1V2P3_PEPAS</name>
<dbReference type="Gene3D" id="3.40.1210.10">
    <property type="entry name" value="Survival protein SurE-like phosphatase/nucleotidase"/>
    <property type="match status" value="1"/>
</dbReference>
<dbReference type="RefSeq" id="WP_084230776.1">
    <property type="nucleotide sequence ID" value="NZ_FWWR01000009.1"/>
</dbReference>
<comment type="subcellular location">
    <subcellularLocation>
        <location evidence="7">Cytoplasm</location>
    </subcellularLocation>
</comment>
<evidence type="ECO:0000313" key="10">
    <source>
        <dbReference type="Proteomes" id="UP000192368"/>
    </source>
</evidence>
<dbReference type="SUPFAM" id="SSF64167">
    <property type="entry name" value="SurE-like"/>
    <property type="match status" value="1"/>
</dbReference>
<keyword evidence="4 7" id="KW-0479">Metal-binding</keyword>
<dbReference type="Pfam" id="PF01975">
    <property type="entry name" value="SurE"/>
    <property type="match status" value="1"/>
</dbReference>
<feature type="binding site" evidence="7">
    <location>
        <position position="96"/>
    </location>
    <ligand>
        <name>a divalent metal cation</name>
        <dbReference type="ChEBI" id="CHEBI:60240"/>
    </ligand>
</feature>
<dbReference type="AlphaFoldDB" id="A0A1W1V2P3"/>